<protein>
    <recommendedName>
        <fullName evidence="3">Enoyl reductase (ER) domain-containing protein</fullName>
    </recommendedName>
</protein>
<dbReference type="Proteomes" id="UP000295252">
    <property type="component" value="Chromosome IX"/>
</dbReference>
<feature type="domain" description="Enoyl reductase (ER)" evidence="3">
    <location>
        <begin position="25"/>
        <end position="210"/>
    </location>
</feature>
<gene>
    <name evidence="4" type="ORF">GSCOC_T00033916001</name>
</gene>
<dbReference type="AlphaFoldDB" id="A0A068USR4"/>
<dbReference type="SMART" id="SM00829">
    <property type="entry name" value="PKS_ER"/>
    <property type="match status" value="1"/>
</dbReference>
<dbReference type="OMA" id="YGDIHEQ"/>
<dbReference type="PhylomeDB" id="A0A068USR4"/>
<dbReference type="GO" id="GO:0016628">
    <property type="term" value="F:oxidoreductase activity, acting on the CH-CH group of donors, NAD or NADP as acceptor"/>
    <property type="evidence" value="ECO:0007669"/>
    <property type="project" value="InterPro"/>
</dbReference>
<dbReference type="EMBL" id="HG739140">
    <property type="protein sequence ID" value="CDP11580.1"/>
    <property type="molecule type" value="Genomic_DNA"/>
</dbReference>
<dbReference type="InterPro" id="IPR013154">
    <property type="entry name" value="ADH-like_N"/>
</dbReference>
<evidence type="ECO:0000313" key="4">
    <source>
        <dbReference type="EMBL" id="CDP11580.1"/>
    </source>
</evidence>
<dbReference type="Gramene" id="CDP11580">
    <property type="protein sequence ID" value="CDP11580"/>
    <property type="gene ID" value="GSCOC_T00033916001"/>
</dbReference>
<dbReference type="Pfam" id="PF13602">
    <property type="entry name" value="ADH_zinc_N_2"/>
    <property type="match status" value="1"/>
</dbReference>
<proteinExistence type="inferred from homology"/>
<dbReference type="InterPro" id="IPR020843">
    <property type="entry name" value="ER"/>
</dbReference>
<evidence type="ECO:0000259" key="3">
    <source>
        <dbReference type="SMART" id="SM00829"/>
    </source>
</evidence>
<keyword evidence="5" id="KW-1185">Reference proteome</keyword>
<dbReference type="InterPro" id="IPR044626">
    <property type="entry name" value="AOR-like"/>
</dbReference>
<dbReference type="Gene3D" id="3.90.180.10">
    <property type="entry name" value="Medium-chain alcohol dehydrogenases, catalytic domain"/>
    <property type="match status" value="2"/>
</dbReference>
<dbReference type="STRING" id="49390.A0A068USR4"/>
<evidence type="ECO:0000256" key="1">
    <source>
        <dbReference type="ARBA" id="ARBA00010371"/>
    </source>
</evidence>
<dbReference type="Pfam" id="PF08240">
    <property type="entry name" value="ADH_N"/>
    <property type="match status" value="1"/>
</dbReference>
<dbReference type="InterPro" id="IPR011032">
    <property type="entry name" value="GroES-like_sf"/>
</dbReference>
<sequence length="214" mass="22956">MGTSTPVNIPSKMKAWVYGQHGKPEDVLKLEFEVDVPDVNDDQVLIKVLAASLNPIDFKRMGGSFKATDSPLPTVAGYDVAGVVVRVGSKVKEIKVGDEVYGDIHEQAHHPKDCGSLAEYTAVDEKSSRGIKAVKEGGRVVTIWPAGPVVPPIFVFVVTSTGFVLSKLNPYIEEGKLKPVIDPKGPFPFSNAIEAFSHLQSGRAIGKVAINPIP</sequence>
<dbReference type="InParanoid" id="A0A068USR4"/>
<comment type="similarity">
    <text evidence="1">Belongs to the zinc-containing alcohol dehydrogenase family. Quinone oxidoreductase subfamily.</text>
</comment>
<reference evidence="5" key="1">
    <citation type="journal article" date="2014" name="Science">
        <title>The coffee genome provides insight into the convergent evolution of caffeine biosynthesis.</title>
        <authorList>
            <person name="Denoeud F."/>
            <person name="Carretero-Paulet L."/>
            <person name="Dereeper A."/>
            <person name="Droc G."/>
            <person name="Guyot R."/>
            <person name="Pietrella M."/>
            <person name="Zheng C."/>
            <person name="Alberti A."/>
            <person name="Anthony F."/>
            <person name="Aprea G."/>
            <person name="Aury J.M."/>
            <person name="Bento P."/>
            <person name="Bernard M."/>
            <person name="Bocs S."/>
            <person name="Campa C."/>
            <person name="Cenci A."/>
            <person name="Combes M.C."/>
            <person name="Crouzillat D."/>
            <person name="Da Silva C."/>
            <person name="Daddiego L."/>
            <person name="De Bellis F."/>
            <person name="Dussert S."/>
            <person name="Garsmeur O."/>
            <person name="Gayraud T."/>
            <person name="Guignon V."/>
            <person name="Jahn K."/>
            <person name="Jamilloux V."/>
            <person name="Joet T."/>
            <person name="Labadie K."/>
            <person name="Lan T."/>
            <person name="Leclercq J."/>
            <person name="Lepelley M."/>
            <person name="Leroy T."/>
            <person name="Li L.T."/>
            <person name="Librado P."/>
            <person name="Lopez L."/>
            <person name="Munoz A."/>
            <person name="Noel B."/>
            <person name="Pallavicini A."/>
            <person name="Perrotta G."/>
            <person name="Poncet V."/>
            <person name="Pot D."/>
            <person name="Priyono X."/>
            <person name="Rigoreau M."/>
            <person name="Rouard M."/>
            <person name="Rozas J."/>
            <person name="Tranchant-Dubreuil C."/>
            <person name="VanBuren R."/>
            <person name="Zhang Q."/>
            <person name="Andrade A.C."/>
            <person name="Argout X."/>
            <person name="Bertrand B."/>
            <person name="de Kochko A."/>
            <person name="Graziosi G."/>
            <person name="Henry R.J."/>
            <person name="Jayarama X."/>
            <person name="Ming R."/>
            <person name="Nagai C."/>
            <person name="Rounsley S."/>
            <person name="Sankoff D."/>
            <person name="Giuliano G."/>
            <person name="Albert V.A."/>
            <person name="Wincker P."/>
            <person name="Lashermes P."/>
        </authorList>
    </citation>
    <scope>NUCLEOTIDE SEQUENCE [LARGE SCALE GENOMIC DNA]</scope>
    <source>
        <strain evidence="5">cv. DH200-94</strain>
    </source>
</reference>
<accession>A0A068USR4</accession>
<dbReference type="PANTHER" id="PTHR44573:SF1">
    <property type="entry name" value="NADPH-DEPENDENT ALKENAL_ONE OXIDOREDUCTASE, CHLOROPLASTIC"/>
    <property type="match status" value="1"/>
</dbReference>
<evidence type="ECO:0000313" key="5">
    <source>
        <dbReference type="Proteomes" id="UP000295252"/>
    </source>
</evidence>
<organism evidence="4 5">
    <name type="scientific">Coffea canephora</name>
    <name type="common">Robusta coffee</name>
    <dbReference type="NCBI Taxonomy" id="49390"/>
    <lineage>
        <taxon>Eukaryota</taxon>
        <taxon>Viridiplantae</taxon>
        <taxon>Streptophyta</taxon>
        <taxon>Embryophyta</taxon>
        <taxon>Tracheophyta</taxon>
        <taxon>Spermatophyta</taxon>
        <taxon>Magnoliopsida</taxon>
        <taxon>eudicotyledons</taxon>
        <taxon>Gunneridae</taxon>
        <taxon>Pentapetalae</taxon>
        <taxon>asterids</taxon>
        <taxon>lamiids</taxon>
        <taxon>Gentianales</taxon>
        <taxon>Rubiaceae</taxon>
        <taxon>Ixoroideae</taxon>
        <taxon>Gardenieae complex</taxon>
        <taxon>Bertiereae - Coffeeae clade</taxon>
        <taxon>Coffeeae</taxon>
        <taxon>Coffea</taxon>
    </lineage>
</organism>
<evidence type="ECO:0000256" key="2">
    <source>
        <dbReference type="ARBA" id="ARBA00023002"/>
    </source>
</evidence>
<keyword evidence="2" id="KW-0560">Oxidoreductase</keyword>
<dbReference type="PANTHER" id="PTHR44573">
    <property type="entry name" value="NADPH-DEPENDENT ALKENAL/ONE OXIDOREDUCTASE, CHLOROPLASTIC"/>
    <property type="match status" value="1"/>
</dbReference>
<dbReference type="SUPFAM" id="SSF50129">
    <property type="entry name" value="GroES-like"/>
    <property type="match status" value="1"/>
</dbReference>
<dbReference type="Gene3D" id="3.40.50.720">
    <property type="entry name" value="NAD(P)-binding Rossmann-like Domain"/>
    <property type="match status" value="1"/>
</dbReference>
<name>A0A068USR4_COFCA</name>